<keyword evidence="2" id="KW-1185">Reference proteome</keyword>
<dbReference type="OrthoDB" id="438224at2759"/>
<accession>A0A8H3FVI9</accession>
<dbReference type="SUPFAM" id="SSF51197">
    <property type="entry name" value="Clavaminate synthase-like"/>
    <property type="match status" value="1"/>
</dbReference>
<dbReference type="PANTHER" id="PTHR48420">
    <property type="entry name" value="NON-HAEM DIOXYGENASE N-TERMINAL DOMAIN-CONTAINING PROTEIN"/>
    <property type="match status" value="1"/>
</dbReference>
<reference evidence="1" key="1">
    <citation type="submission" date="2021-03" db="EMBL/GenBank/DDBJ databases">
        <authorList>
            <person name="Tagirdzhanova G."/>
        </authorList>
    </citation>
    <scope>NUCLEOTIDE SEQUENCE</scope>
</reference>
<protein>
    <recommendedName>
        <fullName evidence="3">Clavaminate synthase-like protein</fullName>
    </recommendedName>
</protein>
<dbReference type="EMBL" id="CAJPDQ010000040">
    <property type="protein sequence ID" value="CAF9931698.1"/>
    <property type="molecule type" value="Genomic_DNA"/>
</dbReference>
<comment type="caution">
    <text evidence="1">The sequence shown here is derived from an EMBL/GenBank/DDBJ whole genome shotgun (WGS) entry which is preliminary data.</text>
</comment>
<dbReference type="Gene3D" id="2.60.120.330">
    <property type="entry name" value="B-lactam Antibiotic, Isopenicillin N Synthase, Chain"/>
    <property type="match status" value="1"/>
</dbReference>
<organism evidence="1 2">
    <name type="scientific">Gomphillus americanus</name>
    <dbReference type="NCBI Taxonomy" id="1940652"/>
    <lineage>
        <taxon>Eukaryota</taxon>
        <taxon>Fungi</taxon>
        <taxon>Dikarya</taxon>
        <taxon>Ascomycota</taxon>
        <taxon>Pezizomycotina</taxon>
        <taxon>Lecanoromycetes</taxon>
        <taxon>OSLEUM clade</taxon>
        <taxon>Ostropomycetidae</taxon>
        <taxon>Ostropales</taxon>
        <taxon>Graphidaceae</taxon>
        <taxon>Gomphilloideae</taxon>
        <taxon>Gomphillus</taxon>
    </lineage>
</organism>
<dbReference type="InterPro" id="IPR027443">
    <property type="entry name" value="IPNS-like_sf"/>
</dbReference>
<evidence type="ECO:0008006" key="3">
    <source>
        <dbReference type="Google" id="ProtNLM"/>
    </source>
</evidence>
<dbReference type="PANTHER" id="PTHR48420:SF1">
    <property type="entry name" value="NON-HAEM DIOXYGENASE N-TERMINAL DOMAIN-CONTAINING PROTEIN"/>
    <property type="match status" value="1"/>
</dbReference>
<dbReference type="Proteomes" id="UP000664169">
    <property type="component" value="Unassembled WGS sequence"/>
</dbReference>
<sequence>MSTDPALGAAPATHQFPDFPEYTSENVWPSEELIPRFRETVQDMCRLVIDVATLVARSIDRYAGERIEGYAKPIGGKGYLEGVVRGSYTTKARLLHYFPPEQHPSKTTVEDNKEENDDWCATHLDHGCLTGLLSAMYLDAATLPPLPALPEPIPCPDPTAGLYIHSRAGKAVRVTFPADCLAFQTGEALEKITGGCFRAVPHYVSPGKDANAMAGVERNTLAVFTQPNLEDVVDLKTGECFGGFARGVVGRNTVTG</sequence>
<dbReference type="AlphaFoldDB" id="A0A8H3FVI9"/>
<evidence type="ECO:0000313" key="2">
    <source>
        <dbReference type="Proteomes" id="UP000664169"/>
    </source>
</evidence>
<name>A0A8H3FVI9_9LECA</name>
<gene>
    <name evidence="1" type="ORF">GOMPHAMPRED_006376</name>
</gene>
<evidence type="ECO:0000313" key="1">
    <source>
        <dbReference type="EMBL" id="CAF9931698.1"/>
    </source>
</evidence>
<proteinExistence type="predicted"/>